<dbReference type="RefSeq" id="WP_014248927.1">
    <property type="nucleotide sequence ID" value="NC_016622.1"/>
</dbReference>
<evidence type="ECO:0000313" key="1">
    <source>
        <dbReference type="EMBL" id="CBS87944.1"/>
    </source>
</evidence>
<accession>G7Z3D9</accession>
<dbReference type="Pfam" id="PF06347">
    <property type="entry name" value="SH3_4"/>
    <property type="match status" value="2"/>
</dbReference>
<name>G7Z3D9_AZOL4</name>
<reference evidence="2" key="1">
    <citation type="journal article" date="2011" name="PLoS Genet.">
        <title>Azospirillum genomes reveal transition of bacteria from aquatic to terrestrial environments.</title>
        <authorList>
            <person name="Wisniewski-Dye F."/>
            <person name="Borziak K."/>
            <person name="Khalsa-Moyers G."/>
            <person name="Alexandre G."/>
            <person name="Sukharnikov L.O."/>
            <person name="Wuichet K."/>
            <person name="Hurst G.B."/>
            <person name="McDonald W.H."/>
            <person name="Robertson J.S."/>
            <person name="Barbe V."/>
            <person name="Calteau A."/>
            <person name="Rouy Z."/>
            <person name="Mangenot S."/>
            <person name="Prigent-Combaret C."/>
            <person name="Normand P."/>
            <person name="Boyer M."/>
            <person name="Siguier P."/>
            <person name="Dessaux Y."/>
            <person name="Elmerich C."/>
            <person name="Condemine G."/>
            <person name="Krishnen G."/>
            <person name="Kennedy I."/>
            <person name="Paterson A.H."/>
            <person name="Gonzalez V."/>
            <person name="Mavingui P."/>
            <person name="Zhulin I.B."/>
        </authorList>
    </citation>
    <scope>NUCLEOTIDE SEQUENCE [LARGE SCALE GENOMIC DNA]</scope>
    <source>
        <strain evidence="2">4B</strain>
    </source>
</reference>
<organism evidence="1 2">
    <name type="scientific">Azospirillum lipoferum (strain 4B)</name>
    <dbReference type="NCBI Taxonomy" id="862719"/>
    <lineage>
        <taxon>Bacteria</taxon>
        <taxon>Pseudomonadati</taxon>
        <taxon>Pseudomonadota</taxon>
        <taxon>Alphaproteobacteria</taxon>
        <taxon>Rhodospirillales</taxon>
        <taxon>Azospirillaceae</taxon>
        <taxon>Azospirillum</taxon>
    </lineage>
</organism>
<proteinExistence type="predicted"/>
<dbReference type="Gene3D" id="2.30.30.40">
    <property type="entry name" value="SH3 Domains"/>
    <property type="match status" value="1"/>
</dbReference>
<dbReference type="STRING" id="862719.AZOLI_2758"/>
<keyword evidence="2" id="KW-1185">Reference proteome</keyword>
<evidence type="ECO:0008006" key="3">
    <source>
        <dbReference type="Google" id="ProtNLM"/>
    </source>
</evidence>
<sequence length="203" mass="22255">MRPDFAAPFANTGAAMLVRRSVLAMLALMLGLGAACGSTALGGMALGGTAWAAEKGTENRKDPTHASGLPIPRFVTVRVGEVNLRSGPNGSYPIEWVFRRKDMPVEIVQEFDTWRRIRDWEGAEGWVHQSALSGRRGVLIVGQTRSVHEAPRGDSAVVARAEPGVIGSLKKCRDDWCEVELKGYRGWMRRADFWGTYAGEKIE</sequence>
<dbReference type="HOGENOM" id="CLU_086360_0_0_5"/>
<dbReference type="EMBL" id="FQ311868">
    <property type="protein sequence ID" value="CBS87944.1"/>
    <property type="molecule type" value="Genomic_DNA"/>
</dbReference>
<gene>
    <name evidence="1" type="ordered locus">AZOLI_2758</name>
</gene>
<dbReference type="Proteomes" id="UP000005667">
    <property type="component" value="Chromosome"/>
</dbReference>
<dbReference type="AlphaFoldDB" id="G7Z3D9"/>
<dbReference type="InterPro" id="IPR010466">
    <property type="entry name" value="DUF1058"/>
</dbReference>
<dbReference type="KEGG" id="ali:AZOLI_2758"/>
<dbReference type="OrthoDB" id="9810773at2"/>
<evidence type="ECO:0000313" key="2">
    <source>
        <dbReference type="Proteomes" id="UP000005667"/>
    </source>
</evidence>
<protein>
    <recommendedName>
        <fullName evidence="3">SH3-like domain-containing protein</fullName>
    </recommendedName>
</protein>